<proteinExistence type="predicted"/>
<sequence length="224" mass="24701">MSETLSLRDRAKQLGAKARAKQENMADVVAAGQFETALEKLTSMYSPLRSALHTHQKLRSAGIPMPDVTGLEAPLTKLEEEASISRPTPQFLASRRKDISTLTTSVQALTDQAWRTWAATQIAELAVDPSLVVGTRGQRFTLKVDDLKSMAKKSAAEAFIPEFKSWLGTAADLRDHLSSPMTAEDVFDRIKATPGFSFSDFTTEELEVLQHDLDAAQRIRITLL</sequence>
<keyword evidence="2" id="KW-1185">Reference proteome</keyword>
<organism evidence="1 2">
    <name type="scientific">Nocardioides yefusunii</name>
    <dbReference type="NCBI Taxonomy" id="2500546"/>
    <lineage>
        <taxon>Bacteria</taxon>
        <taxon>Bacillati</taxon>
        <taxon>Actinomycetota</taxon>
        <taxon>Actinomycetes</taxon>
        <taxon>Propionibacteriales</taxon>
        <taxon>Nocardioidaceae</taxon>
        <taxon>Nocardioides</taxon>
    </lineage>
</organism>
<dbReference type="Proteomes" id="UP001596098">
    <property type="component" value="Unassembled WGS sequence"/>
</dbReference>
<protein>
    <recommendedName>
        <fullName evidence="3">DUF222 domain-containing protein</fullName>
    </recommendedName>
</protein>
<comment type="caution">
    <text evidence="1">The sequence shown here is derived from an EMBL/GenBank/DDBJ whole genome shotgun (WGS) entry which is preliminary data.</text>
</comment>
<reference evidence="2" key="1">
    <citation type="journal article" date="2019" name="Int. J. Syst. Evol. Microbiol.">
        <title>The Global Catalogue of Microorganisms (GCM) 10K type strain sequencing project: providing services to taxonomists for standard genome sequencing and annotation.</title>
        <authorList>
            <consortium name="The Broad Institute Genomics Platform"/>
            <consortium name="The Broad Institute Genome Sequencing Center for Infectious Disease"/>
            <person name="Wu L."/>
            <person name="Ma J."/>
        </authorList>
    </citation>
    <scope>NUCLEOTIDE SEQUENCE [LARGE SCALE GENOMIC DNA]</scope>
    <source>
        <strain evidence="2">DFY28</strain>
    </source>
</reference>
<evidence type="ECO:0008006" key="3">
    <source>
        <dbReference type="Google" id="ProtNLM"/>
    </source>
</evidence>
<evidence type="ECO:0000313" key="1">
    <source>
        <dbReference type="EMBL" id="MFC6154821.1"/>
    </source>
</evidence>
<accession>A0ABW1QZC1</accession>
<name>A0ABW1QZC1_9ACTN</name>
<evidence type="ECO:0000313" key="2">
    <source>
        <dbReference type="Proteomes" id="UP001596098"/>
    </source>
</evidence>
<gene>
    <name evidence="1" type="ORF">ACFPWU_14220</name>
</gene>
<dbReference type="EMBL" id="JBHSQI010000009">
    <property type="protein sequence ID" value="MFC6154821.1"/>
    <property type="molecule type" value="Genomic_DNA"/>
</dbReference>
<dbReference type="RefSeq" id="WP_128219136.1">
    <property type="nucleotide sequence ID" value="NZ_CP034929.1"/>
</dbReference>